<keyword evidence="2" id="KW-0238">DNA-binding</keyword>
<reference evidence="5 6" key="1">
    <citation type="submission" date="2017-03" db="EMBL/GenBank/DDBJ databases">
        <title>Genome sequence of Clostridium chromiireducens DSM 23318.</title>
        <authorList>
            <person name="Poehlein A."/>
            <person name="Daniel R."/>
        </authorList>
    </citation>
    <scope>NUCLEOTIDE SEQUENCE [LARGE SCALE GENOMIC DNA]</scope>
    <source>
        <strain evidence="5 6">DSM 23318</strain>
    </source>
</reference>
<evidence type="ECO:0000259" key="4">
    <source>
        <dbReference type="PROSITE" id="PS01124"/>
    </source>
</evidence>
<dbReference type="PROSITE" id="PS01124">
    <property type="entry name" value="HTH_ARAC_FAMILY_2"/>
    <property type="match status" value="1"/>
</dbReference>
<keyword evidence="3" id="KW-0804">Transcription</keyword>
<dbReference type="STRING" id="225345.CLCHR_10530"/>
<evidence type="ECO:0000256" key="2">
    <source>
        <dbReference type="ARBA" id="ARBA00023125"/>
    </source>
</evidence>
<dbReference type="SUPFAM" id="SSF51215">
    <property type="entry name" value="Regulatory protein AraC"/>
    <property type="match status" value="1"/>
</dbReference>
<dbReference type="PROSITE" id="PS00041">
    <property type="entry name" value="HTH_ARAC_FAMILY_1"/>
    <property type="match status" value="1"/>
</dbReference>
<dbReference type="InterPro" id="IPR018060">
    <property type="entry name" value="HTH_AraC"/>
</dbReference>
<dbReference type="InterPro" id="IPR037923">
    <property type="entry name" value="HTH-like"/>
</dbReference>
<feature type="domain" description="HTH araC/xylS-type" evidence="4">
    <location>
        <begin position="192"/>
        <end position="290"/>
    </location>
</feature>
<gene>
    <name evidence="5" type="primary">melR_3</name>
    <name evidence="5" type="ORF">CLCHR_10530</name>
</gene>
<dbReference type="Proteomes" id="UP000191056">
    <property type="component" value="Unassembled WGS sequence"/>
</dbReference>
<dbReference type="EMBL" id="MZGT01000011">
    <property type="protein sequence ID" value="OPJ64700.1"/>
    <property type="molecule type" value="Genomic_DNA"/>
</dbReference>
<dbReference type="SUPFAM" id="SSF46689">
    <property type="entry name" value="Homeodomain-like"/>
    <property type="match status" value="2"/>
</dbReference>
<name>A0A1V4IXZ5_9CLOT</name>
<evidence type="ECO:0000256" key="1">
    <source>
        <dbReference type="ARBA" id="ARBA00023015"/>
    </source>
</evidence>
<dbReference type="GO" id="GO:0003700">
    <property type="term" value="F:DNA-binding transcription factor activity"/>
    <property type="evidence" value="ECO:0007669"/>
    <property type="project" value="InterPro"/>
</dbReference>
<dbReference type="PRINTS" id="PR00032">
    <property type="entry name" value="HTHARAC"/>
</dbReference>
<keyword evidence="6" id="KW-1185">Reference proteome</keyword>
<dbReference type="InterPro" id="IPR020449">
    <property type="entry name" value="Tscrpt_reg_AraC-type_HTH"/>
</dbReference>
<accession>A0A1V4IXZ5</accession>
<proteinExistence type="predicted"/>
<dbReference type="InterPro" id="IPR003313">
    <property type="entry name" value="AraC-bd"/>
</dbReference>
<evidence type="ECO:0000256" key="3">
    <source>
        <dbReference type="ARBA" id="ARBA00023163"/>
    </source>
</evidence>
<dbReference type="GO" id="GO:0043565">
    <property type="term" value="F:sequence-specific DNA binding"/>
    <property type="evidence" value="ECO:0007669"/>
    <property type="project" value="InterPro"/>
</dbReference>
<dbReference type="InterPro" id="IPR018062">
    <property type="entry name" value="HTH_AraC-typ_CS"/>
</dbReference>
<dbReference type="PANTHER" id="PTHR43280:SF28">
    <property type="entry name" value="HTH-TYPE TRANSCRIPTIONAL ACTIVATOR RHAS"/>
    <property type="match status" value="1"/>
</dbReference>
<comment type="caution">
    <text evidence="5">The sequence shown here is derived from an EMBL/GenBank/DDBJ whole genome shotgun (WGS) entry which is preliminary data.</text>
</comment>
<keyword evidence="1" id="KW-0805">Transcription regulation</keyword>
<dbReference type="Pfam" id="PF02311">
    <property type="entry name" value="AraC_binding"/>
    <property type="match status" value="1"/>
</dbReference>
<protein>
    <submittedName>
        <fullName evidence="5">Melibiose operon regulatory protein</fullName>
    </submittedName>
</protein>
<evidence type="ECO:0000313" key="5">
    <source>
        <dbReference type="EMBL" id="OPJ64700.1"/>
    </source>
</evidence>
<organism evidence="5 6">
    <name type="scientific">Clostridium chromiireducens</name>
    <dbReference type="NCBI Taxonomy" id="225345"/>
    <lineage>
        <taxon>Bacteria</taxon>
        <taxon>Bacillati</taxon>
        <taxon>Bacillota</taxon>
        <taxon>Clostridia</taxon>
        <taxon>Eubacteriales</taxon>
        <taxon>Clostridiaceae</taxon>
        <taxon>Clostridium</taxon>
    </lineage>
</organism>
<dbReference type="Gene3D" id="1.10.10.60">
    <property type="entry name" value="Homeodomain-like"/>
    <property type="match status" value="2"/>
</dbReference>
<sequence length="298" mass="34917">MHSLNLKENRIHGNFILPFSVYHCEINDNVSHSIVTHWHEEIEIIIVEKGMAEFRVDLDSYILKDGDILIIKPFSLHSIYPVDNMHCTWNVMVFNLGMLNSSTTDGCLIKYFAPISNNEHQLPIIINNFLAGYDEIFNSISEIINCFDIKKTAFELKIKSLLFYFFSLLYENDLILKKKTSSLTNESTEKIKTTLNYIHENYMHELPISEIANTCNFSQYYFMKFFKKHLGITCNEYVNVYRLAMASKLLNTTDKSITEISFETGFNSVSYFNKLFKEKFKITPKEFRETNKDKFIDV</sequence>
<dbReference type="Gene3D" id="2.60.120.10">
    <property type="entry name" value="Jelly Rolls"/>
    <property type="match status" value="1"/>
</dbReference>
<dbReference type="InterPro" id="IPR009057">
    <property type="entry name" value="Homeodomain-like_sf"/>
</dbReference>
<dbReference type="PANTHER" id="PTHR43280">
    <property type="entry name" value="ARAC-FAMILY TRANSCRIPTIONAL REGULATOR"/>
    <property type="match status" value="1"/>
</dbReference>
<dbReference type="RefSeq" id="WP_079438644.1">
    <property type="nucleotide sequence ID" value="NZ_MZGT01000011.1"/>
</dbReference>
<dbReference type="Pfam" id="PF12833">
    <property type="entry name" value="HTH_18"/>
    <property type="match status" value="1"/>
</dbReference>
<dbReference type="AlphaFoldDB" id="A0A1V4IXZ5"/>
<dbReference type="SMART" id="SM00342">
    <property type="entry name" value="HTH_ARAC"/>
    <property type="match status" value="1"/>
</dbReference>
<evidence type="ECO:0000313" key="6">
    <source>
        <dbReference type="Proteomes" id="UP000191056"/>
    </source>
</evidence>
<dbReference type="InterPro" id="IPR014710">
    <property type="entry name" value="RmlC-like_jellyroll"/>
</dbReference>
<dbReference type="OrthoDB" id="9791615at2"/>